<dbReference type="Proteomes" id="UP001172102">
    <property type="component" value="Unassembled WGS sequence"/>
</dbReference>
<name>A0AA40A361_9PEZI</name>
<comment type="caution">
    <text evidence="2">The sequence shown here is derived from an EMBL/GenBank/DDBJ whole genome shotgun (WGS) entry which is preliminary data.</text>
</comment>
<proteinExistence type="predicted"/>
<accession>A0AA40A361</accession>
<sequence length="79" mass="8832">MAWRNSWSLCQLIFTLQLCPTAKSALHIGDIRPVDTEPPSERTCFNILSYLNPSTRELPLVPGRHSTPVTLSRPLGSRS</sequence>
<evidence type="ECO:0000313" key="3">
    <source>
        <dbReference type="Proteomes" id="UP001172102"/>
    </source>
</evidence>
<keyword evidence="3" id="KW-1185">Reference proteome</keyword>
<dbReference type="AlphaFoldDB" id="A0AA40A361"/>
<evidence type="ECO:0000256" key="1">
    <source>
        <dbReference type="SAM" id="SignalP"/>
    </source>
</evidence>
<feature type="signal peptide" evidence="1">
    <location>
        <begin position="1"/>
        <end position="24"/>
    </location>
</feature>
<evidence type="ECO:0008006" key="4">
    <source>
        <dbReference type="Google" id="ProtNLM"/>
    </source>
</evidence>
<evidence type="ECO:0000313" key="2">
    <source>
        <dbReference type="EMBL" id="KAK0708449.1"/>
    </source>
</evidence>
<feature type="chain" id="PRO_5041303670" description="Secreted protein" evidence="1">
    <location>
        <begin position="25"/>
        <end position="79"/>
    </location>
</feature>
<reference evidence="2" key="1">
    <citation type="submission" date="2023-06" db="EMBL/GenBank/DDBJ databases">
        <title>Genome-scale phylogeny and comparative genomics of the fungal order Sordariales.</title>
        <authorList>
            <consortium name="Lawrence Berkeley National Laboratory"/>
            <person name="Hensen N."/>
            <person name="Bonometti L."/>
            <person name="Westerberg I."/>
            <person name="Brannstrom I.O."/>
            <person name="Guillou S."/>
            <person name="Cros-Aarteil S."/>
            <person name="Calhoun S."/>
            <person name="Haridas S."/>
            <person name="Kuo A."/>
            <person name="Mondo S."/>
            <person name="Pangilinan J."/>
            <person name="Riley R."/>
            <person name="Labutti K."/>
            <person name="Andreopoulos B."/>
            <person name="Lipzen A."/>
            <person name="Chen C."/>
            <person name="Yanf M."/>
            <person name="Daum C."/>
            <person name="Ng V."/>
            <person name="Clum A."/>
            <person name="Steindorff A."/>
            <person name="Ohm R."/>
            <person name="Martin F."/>
            <person name="Silar P."/>
            <person name="Natvig D."/>
            <person name="Lalanne C."/>
            <person name="Gautier V."/>
            <person name="Ament-Velasquez S.L."/>
            <person name="Kruys A."/>
            <person name="Hutchinson M.I."/>
            <person name="Powell A.J."/>
            <person name="Barry K."/>
            <person name="Miller A.N."/>
            <person name="Grigoriev I.V."/>
            <person name="Debuchy R."/>
            <person name="Gladieux P."/>
            <person name="Thoren M.H."/>
            <person name="Johannesson H."/>
        </authorList>
    </citation>
    <scope>NUCLEOTIDE SEQUENCE</scope>
    <source>
        <strain evidence="2">SMH4607-1</strain>
    </source>
</reference>
<dbReference type="EMBL" id="JAUKUA010000006">
    <property type="protein sequence ID" value="KAK0708449.1"/>
    <property type="molecule type" value="Genomic_DNA"/>
</dbReference>
<gene>
    <name evidence="2" type="ORF">B0H67DRAFT_590283</name>
</gene>
<protein>
    <recommendedName>
        <fullName evidence="4">Secreted protein</fullName>
    </recommendedName>
</protein>
<keyword evidence="1" id="KW-0732">Signal</keyword>
<organism evidence="2 3">
    <name type="scientific">Lasiosphaeris hirsuta</name>
    <dbReference type="NCBI Taxonomy" id="260670"/>
    <lineage>
        <taxon>Eukaryota</taxon>
        <taxon>Fungi</taxon>
        <taxon>Dikarya</taxon>
        <taxon>Ascomycota</taxon>
        <taxon>Pezizomycotina</taxon>
        <taxon>Sordariomycetes</taxon>
        <taxon>Sordariomycetidae</taxon>
        <taxon>Sordariales</taxon>
        <taxon>Lasiosphaeriaceae</taxon>
        <taxon>Lasiosphaeris</taxon>
    </lineage>
</organism>